<dbReference type="OrthoDB" id="122427at2"/>
<protein>
    <recommendedName>
        <fullName evidence="4">Acetyltransferase</fullName>
    </recommendedName>
</protein>
<proteinExistence type="predicted"/>
<accession>A0A6N8J7P6</accession>
<evidence type="ECO:0000313" key="2">
    <source>
        <dbReference type="EMBL" id="MVT41093.1"/>
    </source>
</evidence>
<dbReference type="EMBL" id="WRXO01000002">
    <property type="protein sequence ID" value="MVT41093.1"/>
    <property type="molecule type" value="Genomic_DNA"/>
</dbReference>
<organism evidence="2 3">
    <name type="scientific">Chitinophaga oryziterrae</name>
    <dbReference type="NCBI Taxonomy" id="1031224"/>
    <lineage>
        <taxon>Bacteria</taxon>
        <taxon>Pseudomonadati</taxon>
        <taxon>Bacteroidota</taxon>
        <taxon>Chitinophagia</taxon>
        <taxon>Chitinophagales</taxon>
        <taxon>Chitinophagaceae</taxon>
        <taxon>Chitinophaga</taxon>
    </lineage>
</organism>
<keyword evidence="1" id="KW-0472">Membrane</keyword>
<evidence type="ECO:0000313" key="3">
    <source>
        <dbReference type="Proteomes" id="UP000468388"/>
    </source>
</evidence>
<evidence type="ECO:0000256" key="1">
    <source>
        <dbReference type="SAM" id="Phobius"/>
    </source>
</evidence>
<dbReference type="InterPro" id="IPR046580">
    <property type="entry name" value="DUF6640"/>
</dbReference>
<reference evidence="2 3" key="1">
    <citation type="submission" date="2019-12" db="EMBL/GenBank/DDBJ databases">
        <title>The draft genomic sequence of strain Chitinophaga oryziterrae JCM 16595.</title>
        <authorList>
            <person name="Zhang X."/>
        </authorList>
    </citation>
    <scope>NUCLEOTIDE SEQUENCE [LARGE SCALE GENOMIC DNA]</scope>
    <source>
        <strain evidence="2 3">JCM 16595</strain>
    </source>
</reference>
<dbReference type="Pfam" id="PF20345">
    <property type="entry name" value="DUF6640"/>
    <property type="match status" value="1"/>
</dbReference>
<dbReference type="AlphaFoldDB" id="A0A6N8J7P6"/>
<evidence type="ECO:0008006" key="4">
    <source>
        <dbReference type="Google" id="ProtNLM"/>
    </source>
</evidence>
<keyword evidence="1" id="KW-1133">Transmembrane helix</keyword>
<feature type="transmembrane region" description="Helical" evidence="1">
    <location>
        <begin position="83"/>
        <end position="103"/>
    </location>
</feature>
<dbReference type="RefSeq" id="WP_157299707.1">
    <property type="nucleotide sequence ID" value="NZ_BAAAZB010000010.1"/>
</dbReference>
<comment type="caution">
    <text evidence="2">The sequence shown here is derived from an EMBL/GenBank/DDBJ whole genome shotgun (WGS) entry which is preliminary data.</text>
</comment>
<dbReference type="Proteomes" id="UP000468388">
    <property type="component" value="Unassembled WGS sequence"/>
</dbReference>
<keyword evidence="3" id="KW-1185">Reference proteome</keyword>
<feature type="transmembrane region" description="Helical" evidence="1">
    <location>
        <begin position="50"/>
        <end position="71"/>
    </location>
</feature>
<sequence>MTSENNNIPLTGKLILSFMGLFTTVSPYLADWNITHIYNPTWPPHAKFHNAQTMVLGALLGLLTLYVLWIRKEVNAIQRLHEAVIIVSLYWVAQLPAILFPGTKLVDPGINHVQMPVILGVQFNQLIMDIVIVLPLILLGWYISYRKLKQTTQL</sequence>
<gene>
    <name evidence="2" type="ORF">GO495_10915</name>
</gene>
<feature type="transmembrane region" description="Helical" evidence="1">
    <location>
        <begin position="12"/>
        <end position="30"/>
    </location>
</feature>
<keyword evidence="1" id="KW-0812">Transmembrane</keyword>
<name>A0A6N8J7P6_9BACT</name>
<feature type="transmembrane region" description="Helical" evidence="1">
    <location>
        <begin position="123"/>
        <end position="143"/>
    </location>
</feature>